<feature type="region of interest" description="Disordered" evidence="1">
    <location>
        <begin position="256"/>
        <end position="290"/>
    </location>
</feature>
<evidence type="ECO:0000313" key="2">
    <source>
        <dbReference type="EMBL" id="KAF2035616.1"/>
    </source>
</evidence>
<evidence type="ECO:0000256" key="1">
    <source>
        <dbReference type="SAM" id="MobiDB-lite"/>
    </source>
</evidence>
<accession>A0A9P4HMC9</accession>
<name>A0A9P4HMC9_9PLEO</name>
<dbReference type="Proteomes" id="UP000799777">
    <property type="component" value="Unassembled WGS sequence"/>
</dbReference>
<sequence length="312" mass="36144">MRDPKLEDHGDKNCFLNLHLATKGLSSQGATSVIHPHARQILQQADKQLLRDRAQVLAHQYVQILDKGFSSTPKYREIPPCIFHTLAEWLPSKRLPSILSWPEDYEGAADIGPEHRLILLYVVAEPFRELQLQNSLLKQLVEYFEPGRTPLHSTIMFAFKYYAPDSPIADLLVDAYCRPCIWHNLRTDCILREDLPVAFIERCIEVWHRFESQEVRQLNLSKYLANQERAYEAIFQADLKLMNARLRDLGVGWPHKQQTASEPLRPQKRASPFPPSRSEKEGQDHTVASSQSFLATRWDVISVKRVCRQREQ</sequence>
<keyword evidence="3" id="KW-1185">Reference proteome</keyword>
<gene>
    <name evidence="2" type="ORF">EK21DRAFT_107138</name>
</gene>
<evidence type="ECO:0000313" key="3">
    <source>
        <dbReference type="Proteomes" id="UP000799777"/>
    </source>
</evidence>
<proteinExistence type="predicted"/>
<dbReference type="EMBL" id="ML978157">
    <property type="protein sequence ID" value="KAF2035616.1"/>
    <property type="molecule type" value="Genomic_DNA"/>
</dbReference>
<comment type="caution">
    <text evidence="2">The sequence shown here is derived from an EMBL/GenBank/DDBJ whole genome shotgun (WGS) entry which is preliminary data.</text>
</comment>
<dbReference type="AlphaFoldDB" id="A0A9P4HMC9"/>
<organism evidence="2 3">
    <name type="scientific">Setomelanomma holmii</name>
    <dbReference type="NCBI Taxonomy" id="210430"/>
    <lineage>
        <taxon>Eukaryota</taxon>
        <taxon>Fungi</taxon>
        <taxon>Dikarya</taxon>
        <taxon>Ascomycota</taxon>
        <taxon>Pezizomycotina</taxon>
        <taxon>Dothideomycetes</taxon>
        <taxon>Pleosporomycetidae</taxon>
        <taxon>Pleosporales</taxon>
        <taxon>Pleosporineae</taxon>
        <taxon>Phaeosphaeriaceae</taxon>
        <taxon>Setomelanomma</taxon>
    </lineage>
</organism>
<protein>
    <submittedName>
        <fullName evidence="2">Uncharacterized protein</fullName>
    </submittedName>
</protein>
<reference evidence="2" key="1">
    <citation type="journal article" date="2020" name="Stud. Mycol.">
        <title>101 Dothideomycetes genomes: a test case for predicting lifestyles and emergence of pathogens.</title>
        <authorList>
            <person name="Haridas S."/>
            <person name="Albert R."/>
            <person name="Binder M."/>
            <person name="Bloem J."/>
            <person name="Labutti K."/>
            <person name="Salamov A."/>
            <person name="Andreopoulos B."/>
            <person name="Baker S."/>
            <person name="Barry K."/>
            <person name="Bills G."/>
            <person name="Bluhm B."/>
            <person name="Cannon C."/>
            <person name="Castanera R."/>
            <person name="Culley D."/>
            <person name="Daum C."/>
            <person name="Ezra D."/>
            <person name="Gonzalez J."/>
            <person name="Henrissat B."/>
            <person name="Kuo A."/>
            <person name="Liang C."/>
            <person name="Lipzen A."/>
            <person name="Lutzoni F."/>
            <person name="Magnuson J."/>
            <person name="Mondo S."/>
            <person name="Nolan M."/>
            <person name="Ohm R."/>
            <person name="Pangilinan J."/>
            <person name="Park H.-J."/>
            <person name="Ramirez L."/>
            <person name="Alfaro M."/>
            <person name="Sun H."/>
            <person name="Tritt A."/>
            <person name="Yoshinaga Y."/>
            <person name="Zwiers L.-H."/>
            <person name="Turgeon B."/>
            <person name="Goodwin S."/>
            <person name="Spatafora J."/>
            <person name="Crous P."/>
            <person name="Grigoriev I."/>
        </authorList>
    </citation>
    <scope>NUCLEOTIDE SEQUENCE</scope>
    <source>
        <strain evidence="2">CBS 110217</strain>
    </source>
</reference>